<comment type="caution">
    <text evidence="11">The sequence shown here is derived from an EMBL/GenBank/DDBJ whole genome shotgun (WGS) entry which is preliminary data.</text>
</comment>
<keyword evidence="3" id="KW-0479">Metal-binding</keyword>
<name>A0ABS7A164_9DEIN</name>
<dbReference type="CDD" id="cd00056">
    <property type="entry name" value="ENDO3c"/>
    <property type="match status" value="1"/>
</dbReference>
<dbReference type="Gene3D" id="1.10.1670.10">
    <property type="entry name" value="Helix-hairpin-Helix base-excision DNA repair enzymes (C-terminal)"/>
    <property type="match status" value="1"/>
</dbReference>
<dbReference type="InterPro" id="IPR023170">
    <property type="entry name" value="HhH_base_excis_C"/>
</dbReference>
<evidence type="ECO:0000256" key="6">
    <source>
        <dbReference type="ARBA" id="ARBA00023004"/>
    </source>
</evidence>
<dbReference type="InterPro" id="IPR044298">
    <property type="entry name" value="MIG/MutY"/>
</dbReference>
<feature type="domain" description="HhH-GPD" evidence="10">
    <location>
        <begin position="137"/>
        <end position="287"/>
    </location>
</feature>
<dbReference type="InterPro" id="IPR003265">
    <property type="entry name" value="HhH-GPD_domain"/>
</dbReference>
<dbReference type="SUPFAM" id="SSF48150">
    <property type="entry name" value="DNA-glycosylase"/>
    <property type="match status" value="1"/>
</dbReference>
<evidence type="ECO:0000256" key="4">
    <source>
        <dbReference type="ARBA" id="ARBA00022763"/>
    </source>
</evidence>
<dbReference type="EMBL" id="JAHXRS010000030">
    <property type="protein sequence ID" value="MBW6396039.1"/>
    <property type="molecule type" value="Genomic_DNA"/>
</dbReference>
<evidence type="ECO:0000256" key="3">
    <source>
        <dbReference type="ARBA" id="ARBA00022723"/>
    </source>
</evidence>
<comment type="similarity">
    <text evidence="2">Belongs to the Nth/MutY family.</text>
</comment>
<dbReference type="SMART" id="SM00478">
    <property type="entry name" value="ENDO3c"/>
    <property type="match status" value="1"/>
</dbReference>
<keyword evidence="4" id="KW-0227">DNA damage</keyword>
<evidence type="ECO:0000313" key="12">
    <source>
        <dbReference type="Proteomes" id="UP000724268"/>
    </source>
</evidence>
<evidence type="ECO:0000256" key="7">
    <source>
        <dbReference type="ARBA" id="ARBA00023014"/>
    </source>
</evidence>
<accession>A0ABS7A164</accession>
<keyword evidence="7" id="KW-0411">Iron-sulfur</keyword>
<dbReference type="RefSeq" id="WP_219760490.1">
    <property type="nucleotide sequence ID" value="NZ_JAHXRS010000030.1"/>
</dbReference>
<organism evidence="11 12">
    <name type="scientific">Thermus brevis</name>
    <dbReference type="NCBI Taxonomy" id="2862456"/>
    <lineage>
        <taxon>Bacteria</taxon>
        <taxon>Thermotogati</taxon>
        <taxon>Deinococcota</taxon>
        <taxon>Deinococci</taxon>
        <taxon>Thermales</taxon>
        <taxon>Thermaceae</taxon>
        <taxon>Thermus</taxon>
    </lineage>
</organism>
<comment type="cofactor">
    <cofactor evidence="1">
        <name>[4Fe-4S] cluster</name>
        <dbReference type="ChEBI" id="CHEBI:49883"/>
    </cofactor>
</comment>
<dbReference type="PANTHER" id="PTHR42944:SF1">
    <property type="entry name" value="ADENINE DNA GLYCOSYLASE"/>
    <property type="match status" value="1"/>
</dbReference>
<evidence type="ECO:0000259" key="10">
    <source>
        <dbReference type="SMART" id="SM00478"/>
    </source>
</evidence>
<dbReference type="InterPro" id="IPR011257">
    <property type="entry name" value="DNA_glycosylase"/>
</dbReference>
<gene>
    <name evidence="11" type="ORF">KZX47_12880</name>
</gene>
<evidence type="ECO:0000256" key="1">
    <source>
        <dbReference type="ARBA" id="ARBA00001966"/>
    </source>
</evidence>
<protein>
    <recommendedName>
        <fullName evidence="10">HhH-GPD domain-containing protein</fullName>
    </recommendedName>
</protein>
<dbReference type="Proteomes" id="UP000724268">
    <property type="component" value="Unassembled WGS sequence"/>
</dbReference>
<evidence type="ECO:0000256" key="9">
    <source>
        <dbReference type="ARBA" id="ARBA00023295"/>
    </source>
</evidence>
<dbReference type="Pfam" id="PF00730">
    <property type="entry name" value="HhH-GPD"/>
    <property type="match status" value="1"/>
</dbReference>
<keyword evidence="8" id="KW-0234">DNA repair</keyword>
<dbReference type="PANTHER" id="PTHR42944">
    <property type="entry name" value="ADENINE DNA GLYCOSYLASE"/>
    <property type="match status" value="1"/>
</dbReference>
<keyword evidence="5" id="KW-0378">Hydrolase</keyword>
<keyword evidence="6" id="KW-0408">Iron</keyword>
<dbReference type="Gene3D" id="1.10.340.30">
    <property type="entry name" value="Hypothetical protein, domain 2"/>
    <property type="match status" value="1"/>
</dbReference>
<evidence type="ECO:0000256" key="8">
    <source>
        <dbReference type="ARBA" id="ARBA00023204"/>
    </source>
</evidence>
<evidence type="ECO:0000256" key="5">
    <source>
        <dbReference type="ARBA" id="ARBA00022801"/>
    </source>
</evidence>
<evidence type="ECO:0000256" key="2">
    <source>
        <dbReference type="ARBA" id="ARBA00008343"/>
    </source>
</evidence>
<proteinExistence type="inferred from homology"/>
<reference evidence="11 12" key="1">
    <citation type="submission" date="2021-07" db="EMBL/GenBank/DDBJ databases">
        <title>Thermus aquaticus gen. n. and sp. n., a nonsporulating extreme thermophile.</title>
        <authorList>
            <person name="Hu C.-J."/>
            <person name="Li W.-J."/>
            <person name="Xian W.-D."/>
        </authorList>
    </citation>
    <scope>NUCLEOTIDE SEQUENCE [LARGE SCALE GENOMIC DNA]</scope>
    <source>
        <strain evidence="11 12">SYSU G05001</strain>
    </source>
</reference>
<sequence length="330" mass="37207">MPDRVRLQIRVDNQLREQLRELLVRLRTLAHSPHPPFRHWGSIRESLVAEAALRLVMQAIGSTPQPPSPQELEEQSVTTLREFLEEWAEAGVAASICPYLVLRGSLAVVGSLGIKKGDGPPWRHTSDIYKLYVAEALLRRTTRKRAREAYKKLLARYPTASDLASAPPTDVREVLRGTGLTKRAEKLIEGAARLKESEKSLRATAEEGLVSLRRQLKEIPLVGDYTADALALHSFGLVTLPLDGNALRVLWRALKGVEPPQGLRDPYRDTETKLMRKKLLMHSPLRTAQLAHFAILDIGWDHCRPKHPRCDTCPIAMTCRLAHFRLLYSK</sequence>
<keyword evidence="12" id="KW-1185">Reference proteome</keyword>
<evidence type="ECO:0000313" key="11">
    <source>
        <dbReference type="EMBL" id="MBW6396039.1"/>
    </source>
</evidence>
<keyword evidence="9" id="KW-0326">Glycosidase</keyword>